<dbReference type="EMBL" id="JAMXFA010000008">
    <property type="protein sequence ID" value="MCT7977711.1"/>
    <property type="molecule type" value="Genomic_DNA"/>
</dbReference>
<keyword evidence="2" id="KW-1185">Reference proteome</keyword>
<name>A0ABT2N4T8_9CYAN</name>
<dbReference type="RefSeq" id="WP_261235174.1">
    <property type="nucleotide sequence ID" value="NZ_JAMXFA010000008.1"/>
</dbReference>
<accession>A0ABT2N4T8</accession>
<evidence type="ECO:0000313" key="2">
    <source>
        <dbReference type="Proteomes" id="UP001525961"/>
    </source>
</evidence>
<gene>
    <name evidence="1" type="ORF">NG792_08340</name>
</gene>
<organism evidence="1 2">
    <name type="scientific">Laspinema olomoucense D3b</name>
    <dbReference type="NCBI Taxonomy" id="2953688"/>
    <lineage>
        <taxon>Bacteria</taxon>
        <taxon>Bacillati</taxon>
        <taxon>Cyanobacteriota</taxon>
        <taxon>Cyanophyceae</taxon>
        <taxon>Oscillatoriophycideae</taxon>
        <taxon>Oscillatoriales</taxon>
        <taxon>Laspinemataceae</taxon>
        <taxon>Laspinema</taxon>
        <taxon>Laspinema olomoucense</taxon>
    </lineage>
</organism>
<comment type="caution">
    <text evidence="1">The sequence shown here is derived from an EMBL/GenBank/DDBJ whole genome shotgun (WGS) entry which is preliminary data.</text>
</comment>
<sequence>MSDLLLFLESQMLAPPEEREPILLEYLNRVGPTSSVTSLKRWKAGEQFPWRSKRILLAQAIGCTHPELDRFLLKGEPENSQVFFVRLPELLPEYRTRKAEIKISVSSEVGILEGMEVLNHQLLQMSQRNSFGSYKKLLNILEARIDLLDIESMIVLKSKLSEAIELKINRLNLAQEKSSNQGETFGSILANKNLVQISQYTQIPRARLEEIANSQVKPSDGELSLLEGCLDISLEELIRIRATTQYQINKDRLL</sequence>
<evidence type="ECO:0000313" key="1">
    <source>
        <dbReference type="EMBL" id="MCT7977711.1"/>
    </source>
</evidence>
<dbReference type="Proteomes" id="UP001525961">
    <property type="component" value="Unassembled WGS sequence"/>
</dbReference>
<protein>
    <submittedName>
        <fullName evidence="1">Uncharacterized protein</fullName>
    </submittedName>
</protein>
<proteinExistence type="predicted"/>
<reference evidence="1 2" key="1">
    <citation type="journal article" date="2022" name="Front. Microbiol.">
        <title>High genomic differentiation and limited gene flow indicate recent cryptic speciation within the genus Laspinema (cyanobacteria).</title>
        <authorList>
            <person name="Stanojkovic A."/>
            <person name="Skoupy S."/>
            <person name="Skaloud P."/>
            <person name="Dvorak P."/>
        </authorList>
    </citation>
    <scope>NUCLEOTIDE SEQUENCE [LARGE SCALE GENOMIC DNA]</scope>
    <source>
        <strain evidence="1 2">D3b</strain>
    </source>
</reference>